<proteinExistence type="predicted"/>
<feature type="domain" description="C2H2-type" evidence="12">
    <location>
        <begin position="654"/>
        <end position="682"/>
    </location>
</feature>
<keyword evidence="7 11" id="KW-0238">DNA-binding</keyword>
<evidence type="ECO:0000256" key="11">
    <source>
        <dbReference type="PROSITE-ProRule" id="PRU00309"/>
    </source>
</evidence>
<keyword evidence="5" id="KW-0862">Zinc</keyword>
<feature type="domain" description="C2H2-type" evidence="12">
    <location>
        <begin position="487"/>
        <end position="515"/>
    </location>
</feature>
<evidence type="ECO:0000256" key="3">
    <source>
        <dbReference type="ARBA" id="ARBA00022737"/>
    </source>
</evidence>
<feature type="domain" description="C2H2-type" evidence="12">
    <location>
        <begin position="788"/>
        <end position="815"/>
    </location>
</feature>
<keyword evidence="9" id="KW-0539">Nucleus</keyword>
<dbReference type="SMART" id="SM00355">
    <property type="entry name" value="ZnF_C2H2"/>
    <property type="match status" value="9"/>
</dbReference>
<evidence type="ECO:0000256" key="5">
    <source>
        <dbReference type="ARBA" id="ARBA00022833"/>
    </source>
</evidence>
<evidence type="ECO:0000256" key="4">
    <source>
        <dbReference type="ARBA" id="ARBA00022771"/>
    </source>
</evidence>
<evidence type="ECO:0000256" key="8">
    <source>
        <dbReference type="ARBA" id="ARBA00023163"/>
    </source>
</evidence>
<keyword evidence="6" id="KW-0805">Transcription regulation</keyword>
<comment type="caution">
    <text evidence="14">The sequence shown here is derived from an EMBL/GenBank/DDBJ whole genome shotgun (WGS) entry which is preliminary data.</text>
</comment>
<dbReference type="AlphaFoldDB" id="A0A8S1AJP3"/>
<accession>A0A8S1AJP3</accession>
<keyword evidence="2" id="KW-0479">Metal-binding</keyword>
<feature type="domain" description="C2H2-type" evidence="12">
    <location>
        <begin position="714"/>
        <end position="741"/>
    </location>
</feature>
<dbReference type="InterPro" id="IPR006612">
    <property type="entry name" value="THAP_Znf"/>
</dbReference>
<comment type="subcellular location">
    <subcellularLocation>
        <location evidence="1">Nucleus</location>
    </subcellularLocation>
</comment>
<dbReference type="OrthoDB" id="429626at2759"/>
<dbReference type="GO" id="GO:0005634">
    <property type="term" value="C:nucleus"/>
    <property type="evidence" value="ECO:0007669"/>
    <property type="project" value="UniProtKB-SubCell"/>
</dbReference>
<dbReference type="SUPFAM" id="SSF57667">
    <property type="entry name" value="beta-beta-alpha zinc fingers"/>
    <property type="match status" value="4"/>
</dbReference>
<dbReference type="InterPro" id="IPR036236">
    <property type="entry name" value="Znf_C2H2_sf"/>
</dbReference>
<evidence type="ECO:0000313" key="14">
    <source>
        <dbReference type="EMBL" id="CAB3245212.1"/>
    </source>
</evidence>
<feature type="domain" description="C2H2-type" evidence="12">
    <location>
        <begin position="682"/>
        <end position="710"/>
    </location>
</feature>
<dbReference type="SUPFAM" id="SSF57716">
    <property type="entry name" value="Glucocorticoid receptor-like (DNA-binding domain)"/>
    <property type="match status" value="1"/>
</dbReference>
<keyword evidence="8" id="KW-0804">Transcription</keyword>
<evidence type="ECO:0000256" key="6">
    <source>
        <dbReference type="ARBA" id="ARBA00023015"/>
    </source>
</evidence>
<dbReference type="Proteomes" id="UP000494256">
    <property type="component" value="Unassembled WGS sequence"/>
</dbReference>
<protein>
    <submittedName>
        <fullName evidence="14">Uncharacterized protein</fullName>
    </submittedName>
</protein>
<dbReference type="InterPro" id="IPR013087">
    <property type="entry name" value="Znf_C2H2_type"/>
</dbReference>
<evidence type="ECO:0000256" key="10">
    <source>
        <dbReference type="PROSITE-ProRule" id="PRU00042"/>
    </source>
</evidence>
<evidence type="ECO:0000313" key="15">
    <source>
        <dbReference type="Proteomes" id="UP000494256"/>
    </source>
</evidence>
<organism evidence="14 15">
    <name type="scientific">Arctia plantaginis</name>
    <name type="common">Wood tiger moth</name>
    <name type="synonym">Phalaena plantaginis</name>
    <dbReference type="NCBI Taxonomy" id="874455"/>
    <lineage>
        <taxon>Eukaryota</taxon>
        <taxon>Metazoa</taxon>
        <taxon>Ecdysozoa</taxon>
        <taxon>Arthropoda</taxon>
        <taxon>Hexapoda</taxon>
        <taxon>Insecta</taxon>
        <taxon>Pterygota</taxon>
        <taxon>Neoptera</taxon>
        <taxon>Endopterygota</taxon>
        <taxon>Lepidoptera</taxon>
        <taxon>Glossata</taxon>
        <taxon>Ditrysia</taxon>
        <taxon>Noctuoidea</taxon>
        <taxon>Erebidae</taxon>
        <taxon>Arctiinae</taxon>
        <taxon>Arctia</taxon>
    </lineage>
</organism>
<dbReference type="PROSITE" id="PS50157">
    <property type="entry name" value="ZINC_FINGER_C2H2_2"/>
    <property type="match status" value="5"/>
</dbReference>
<dbReference type="GO" id="GO:0008270">
    <property type="term" value="F:zinc ion binding"/>
    <property type="evidence" value="ECO:0007669"/>
    <property type="project" value="UniProtKB-KW"/>
</dbReference>
<evidence type="ECO:0000256" key="9">
    <source>
        <dbReference type="ARBA" id="ARBA00023242"/>
    </source>
</evidence>
<dbReference type="PROSITE" id="PS50950">
    <property type="entry name" value="ZF_THAP"/>
    <property type="match status" value="1"/>
</dbReference>
<gene>
    <name evidence="14" type="ORF">APLA_LOCUS11018</name>
</gene>
<evidence type="ECO:0000259" key="13">
    <source>
        <dbReference type="PROSITE" id="PS50950"/>
    </source>
</evidence>
<dbReference type="Gene3D" id="3.30.160.60">
    <property type="entry name" value="Classic Zinc Finger"/>
    <property type="match status" value="4"/>
</dbReference>
<dbReference type="EMBL" id="CADEBD010000324">
    <property type="protein sequence ID" value="CAB3245212.1"/>
    <property type="molecule type" value="Genomic_DNA"/>
</dbReference>
<evidence type="ECO:0000256" key="7">
    <source>
        <dbReference type="ARBA" id="ARBA00023125"/>
    </source>
</evidence>
<dbReference type="PROSITE" id="PS00028">
    <property type="entry name" value="ZINC_FINGER_C2H2_1"/>
    <property type="match status" value="5"/>
</dbReference>
<name>A0A8S1AJP3_ARCPL</name>
<evidence type="ECO:0000259" key="12">
    <source>
        <dbReference type="PROSITE" id="PS50157"/>
    </source>
</evidence>
<keyword evidence="4 10" id="KW-0863">Zinc-finger</keyword>
<dbReference type="PANTHER" id="PTHR47772">
    <property type="entry name" value="ZINC FINGER PROTEIN 200"/>
    <property type="match status" value="1"/>
</dbReference>
<dbReference type="InterPro" id="IPR050636">
    <property type="entry name" value="C2H2-ZF_domain-containing"/>
</dbReference>
<dbReference type="Pfam" id="PF00096">
    <property type="entry name" value="zf-C2H2"/>
    <property type="match status" value="2"/>
</dbReference>
<evidence type="ECO:0000256" key="1">
    <source>
        <dbReference type="ARBA" id="ARBA00004123"/>
    </source>
</evidence>
<dbReference type="SMART" id="SM00980">
    <property type="entry name" value="THAP"/>
    <property type="match status" value="1"/>
</dbReference>
<feature type="domain" description="THAP-type" evidence="13">
    <location>
        <begin position="1"/>
        <end position="81"/>
    </location>
</feature>
<sequence length="851" mass="98149">MPRRSQCVFGCQQFDVLHRFPIPETSLERFLQWKDIVGPKLQNKTNDDIYTNYRICNHHFEGHHCYPHSKRLAKTAYPTLKLGSSASSSQDVSIEIQLLPQPLPESMDIHSVPQTLPGCSAHVSNLDLMNKTGILEETSQKSPSAPSHIEVRGTEDIDRSHLDTHAIIEMSRGCATESDLDIGNVRCKTFTETVSEDNKHKLTVLMHNETDGTPAENPQPRKQVLQLRLIGDDGFCDEPIYEVLTDDETEKAVDKKQTATQTAAQNLPAKDVQYAPPVIAAEEQKTEQETESTCRKVKNKEYWKLKLKHILHNTQFCGICLEADVDMNALTDEFEITDDERTYRRSLRDIVDKLFRECGYCPANSQICNNCTKKLIQSYIFIHNAEETSKMLDRHLDELYTKTCYVRNNSLKDANNAHSRIYNVVIALDNKEIAENFESNQIKIELPEKPESHQNQNERIRDKRKLRTVQDGELLQHLKTRHKHSIHLCTTCNVAFYSAKALGRHIKECHRGEDSKCVTCLQSLTQVELERHQCRFKCPECEEAPCIHHRHLMWYREQMANLAPRAKCAECRYVCTSKDALVAHVNRQHLSLQPHRCASCGHEFYCESHLNKHICTPEKVNEDLHICQYCDKAFSSLYICKRHEKGCAGVQRKYQCDDCPANFDSSKDHMKHRKLKHGKEVFTCSLCDRVFLNDLKRTRHERQAHGQQQERARFVCVVCQTEFSSKAALELHMRYHEPEAKCQLDTLGQFKSHKHRHRRALTVCEVCGVVISRILFKKHMIAHSMATVSCKTCGKSFQNLTLLRYHQSVHVKSVPCPRCKKVISSAKLWRHFRNHLIRDSLDFKVTAIHGL</sequence>
<dbReference type="GO" id="GO:0003677">
    <property type="term" value="F:DNA binding"/>
    <property type="evidence" value="ECO:0007669"/>
    <property type="project" value="UniProtKB-UniRule"/>
</dbReference>
<evidence type="ECO:0000256" key="2">
    <source>
        <dbReference type="ARBA" id="ARBA00022723"/>
    </source>
</evidence>
<keyword evidence="3" id="KW-0677">Repeat</keyword>
<dbReference type="PANTHER" id="PTHR47772:SF13">
    <property type="entry name" value="GASTRULA ZINC FINGER PROTEIN XLCGF49.1-LIKE-RELATED"/>
    <property type="match status" value="1"/>
</dbReference>
<reference evidence="14 15" key="1">
    <citation type="submission" date="2020-04" db="EMBL/GenBank/DDBJ databases">
        <authorList>
            <person name="Wallbank WR R."/>
            <person name="Pardo Diaz C."/>
            <person name="Kozak K."/>
            <person name="Martin S."/>
            <person name="Jiggins C."/>
            <person name="Moest M."/>
            <person name="Warren A I."/>
            <person name="Byers J.R.P. K."/>
            <person name="Montejo-Kovacevich G."/>
            <person name="Yen C E."/>
        </authorList>
    </citation>
    <scope>NUCLEOTIDE SEQUENCE [LARGE SCALE GENOMIC DNA]</scope>
</reference>
<dbReference type="SMART" id="SM00692">
    <property type="entry name" value="DM3"/>
    <property type="match status" value="1"/>
</dbReference>